<dbReference type="AlphaFoldDB" id="A0A0E0L4B5"/>
<keyword evidence="3" id="KW-1185">Reference proteome</keyword>
<dbReference type="STRING" id="4537.A0A0E0L4B5"/>
<organism evidence="2">
    <name type="scientific">Oryza punctata</name>
    <name type="common">Red rice</name>
    <dbReference type="NCBI Taxonomy" id="4537"/>
    <lineage>
        <taxon>Eukaryota</taxon>
        <taxon>Viridiplantae</taxon>
        <taxon>Streptophyta</taxon>
        <taxon>Embryophyta</taxon>
        <taxon>Tracheophyta</taxon>
        <taxon>Spermatophyta</taxon>
        <taxon>Magnoliopsida</taxon>
        <taxon>Liliopsida</taxon>
        <taxon>Poales</taxon>
        <taxon>Poaceae</taxon>
        <taxon>BOP clade</taxon>
        <taxon>Oryzoideae</taxon>
        <taxon>Oryzeae</taxon>
        <taxon>Oryzinae</taxon>
        <taxon>Oryza</taxon>
    </lineage>
</organism>
<proteinExistence type="predicted"/>
<accession>A0A0E0L4B5</accession>
<sequence>MHSCREFTSVVLVTMSLTSPLLPIKSRKMASDGSSKKLRVVLIPFFATSHIGPFTDFAVRLAAARPTPSRPPSRSRRRTCLSFDRCSSGTDQPEWSRWR</sequence>
<reference evidence="2" key="2">
    <citation type="submission" date="2018-05" db="EMBL/GenBank/DDBJ databases">
        <title>OpunRS2 (Oryza punctata Reference Sequence Version 2).</title>
        <authorList>
            <person name="Zhang J."/>
            <person name="Kudrna D."/>
            <person name="Lee S."/>
            <person name="Talag J."/>
            <person name="Welchert J."/>
            <person name="Wing R.A."/>
        </authorList>
    </citation>
    <scope>NUCLEOTIDE SEQUENCE [LARGE SCALE GENOMIC DNA]</scope>
</reference>
<reference evidence="2" key="1">
    <citation type="submission" date="2015-04" db="UniProtKB">
        <authorList>
            <consortium name="EnsemblPlants"/>
        </authorList>
    </citation>
    <scope>IDENTIFICATION</scope>
</reference>
<evidence type="ECO:0000313" key="2">
    <source>
        <dbReference type="EnsemblPlants" id="OPUNC05G19350.1"/>
    </source>
</evidence>
<evidence type="ECO:0000256" key="1">
    <source>
        <dbReference type="SAM" id="MobiDB-lite"/>
    </source>
</evidence>
<dbReference type="HOGENOM" id="CLU_2324388_0_0_1"/>
<dbReference type="Gene3D" id="3.40.50.2000">
    <property type="entry name" value="Glycogen Phosphorylase B"/>
    <property type="match status" value="1"/>
</dbReference>
<name>A0A0E0L4B5_ORYPU</name>
<dbReference type="EnsemblPlants" id="OPUNC05G19350.1">
    <property type="protein sequence ID" value="OPUNC05G19350.1"/>
    <property type="gene ID" value="OPUNC05G19350"/>
</dbReference>
<protein>
    <submittedName>
        <fullName evidence="2">Uncharacterized protein</fullName>
    </submittedName>
</protein>
<dbReference type="Proteomes" id="UP000026962">
    <property type="component" value="Chromosome 5"/>
</dbReference>
<evidence type="ECO:0000313" key="3">
    <source>
        <dbReference type="Proteomes" id="UP000026962"/>
    </source>
</evidence>
<feature type="region of interest" description="Disordered" evidence="1">
    <location>
        <begin position="65"/>
        <end position="99"/>
    </location>
</feature>
<dbReference type="Gramene" id="OPUNC05G19350.1">
    <property type="protein sequence ID" value="OPUNC05G19350.1"/>
    <property type="gene ID" value="OPUNC05G19350"/>
</dbReference>